<dbReference type="CDD" id="cd07016">
    <property type="entry name" value="S14_ClpP_1"/>
    <property type="match status" value="1"/>
</dbReference>
<dbReference type="KEGG" id="avi:Avi_6185"/>
<dbReference type="GO" id="GO:0004252">
    <property type="term" value="F:serine-type endopeptidase activity"/>
    <property type="evidence" value="ECO:0007669"/>
    <property type="project" value="InterPro"/>
</dbReference>
<comment type="similarity">
    <text evidence="1 6">Belongs to the peptidase S14 family.</text>
</comment>
<dbReference type="EMBL" id="CP000634">
    <property type="protein sequence ID" value="ACM39170.1"/>
    <property type="molecule type" value="Genomic_DNA"/>
</dbReference>
<dbReference type="AlphaFoldDB" id="B9K2S2"/>
<dbReference type="HOGENOM" id="CLU_052762_3_1_5"/>
<dbReference type="RefSeq" id="WP_012654412.1">
    <property type="nucleotide sequence ID" value="NC_011988.1"/>
</dbReference>
<dbReference type="SUPFAM" id="SSF52096">
    <property type="entry name" value="ClpP/crotonase"/>
    <property type="match status" value="1"/>
</dbReference>
<dbReference type="Pfam" id="PF00574">
    <property type="entry name" value="CLP_protease"/>
    <property type="match status" value="1"/>
</dbReference>
<dbReference type="InterPro" id="IPR023562">
    <property type="entry name" value="ClpP/TepA"/>
</dbReference>
<proteinExistence type="inferred from homology"/>
<dbReference type="Proteomes" id="UP000001596">
    <property type="component" value="Chromosome 2"/>
</dbReference>
<reference evidence="7 8" key="1">
    <citation type="journal article" date="2009" name="J. Bacteriol.">
        <title>Genome sequences of three Agrobacterium biovars help elucidate the evolution of multichromosome genomes in bacteria.</title>
        <authorList>
            <person name="Slater S.C."/>
            <person name="Goldman B.S."/>
            <person name="Goodner B."/>
            <person name="Setubal J.C."/>
            <person name="Farrand S.K."/>
            <person name="Nester E.W."/>
            <person name="Burr T.J."/>
            <person name="Banta L."/>
            <person name="Dickerman A.W."/>
            <person name="Paulsen I."/>
            <person name="Otten L."/>
            <person name="Suen G."/>
            <person name="Welch R."/>
            <person name="Almeida N.F."/>
            <person name="Arnold F."/>
            <person name="Burton O.T."/>
            <person name="Du Z."/>
            <person name="Ewing A."/>
            <person name="Godsy E."/>
            <person name="Heisel S."/>
            <person name="Houmiel K.L."/>
            <person name="Jhaveri J."/>
            <person name="Lu J."/>
            <person name="Miller N.M."/>
            <person name="Norton S."/>
            <person name="Chen Q."/>
            <person name="Phoolcharoen W."/>
            <person name="Ohlin V."/>
            <person name="Ondrusek D."/>
            <person name="Pride N."/>
            <person name="Stricklin S.L."/>
            <person name="Sun J."/>
            <person name="Wheeler C."/>
            <person name="Wilson L."/>
            <person name="Zhu H."/>
            <person name="Wood D.W."/>
        </authorList>
    </citation>
    <scope>NUCLEOTIDE SEQUENCE [LARGE SCALE GENOMIC DNA]</scope>
    <source>
        <strain evidence="8">S4 / ATCC BAA-846</strain>
    </source>
</reference>
<dbReference type="GO" id="GO:0051117">
    <property type="term" value="F:ATPase binding"/>
    <property type="evidence" value="ECO:0007669"/>
    <property type="project" value="TreeGrafter"/>
</dbReference>
<keyword evidence="8" id="KW-1185">Reference proteome</keyword>
<dbReference type="GO" id="GO:0004176">
    <property type="term" value="F:ATP-dependent peptidase activity"/>
    <property type="evidence" value="ECO:0007669"/>
    <property type="project" value="InterPro"/>
</dbReference>
<dbReference type="PANTHER" id="PTHR10381:SF70">
    <property type="entry name" value="ATP-DEPENDENT CLP PROTEASE PROTEOLYTIC SUBUNIT"/>
    <property type="match status" value="1"/>
</dbReference>
<keyword evidence="4" id="KW-0378">Hydrolase</keyword>
<dbReference type="PANTHER" id="PTHR10381">
    <property type="entry name" value="ATP-DEPENDENT CLP PROTEASE PROTEOLYTIC SUBUNIT"/>
    <property type="match status" value="1"/>
</dbReference>
<dbReference type="GO" id="GO:0009368">
    <property type="term" value="C:endopeptidase Clp complex"/>
    <property type="evidence" value="ECO:0007669"/>
    <property type="project" value="TreeGrafter"/>
</dbReference>
<dbReference type="eggNOG" id="COG0740">
    <property type="taxonomic scope" value="Bacteria"/>
</dbReference>
<evidence type="ECO:0000256" key="3">
    <source>
        <dbReference type="ARBA" id="ARBA00022670"/>
    </source>
</evidence>
<evidence type="ECO:0000256" key="1">
    <source>
        <dbReference type="ARBA" id="ARBA00007039"/>
    </source>
</evidence>
<dbReference type="PRINTS" id="PR00127">
    <property type="entry name" value="CLPPROTEASEP"/>
</dbReference>
<evidence type="ECO:0000256" key="2">
    <source>
        <dbReference type="ARBA" id="ARBA00022490"/>
    </source>
</evidence>
<dbReference type="Gene3D" id="3.90.226.10">
    <property type="entry name" value="2-enoyl-CoA Hydratase, Chain A, domain 1"/>
    <property type="match status" value="1"/>
</dbReference>
<organism evidence="7 8">
    <name type="scientific">Allorhizobium ampelinum (strain ATCC BAA-846 / DSM 112012 / S4)</name>
    <name type="common">Agrobacterium vitis (strain S4)</name>
    <dbReference type="NCBI Taxonomy" id="311402"/>
    <lineage>
        <taxon>Bacteria</taxon>
        <taxon>Pseudomonadati</taxon>
        <taxon>Pseudomonadota</taxon>
        <taxon>Alphaproteobacteria</taxon>
        <taxon>Hyphomicrobiales</taxon>
        <taxon>Rhizobiaceae</taxon>
        <taxon>Rhizobium/Agrobacterium group</taxon>
        <taxon>Allorhizobium</taxon>
        <taxon>Allorhizobium ampelinum</taxon>
    </lineage>
</organism>
<evidence type="ECO:0000256" key="6">
    <source>
        <dbReference type="RuleBase" id="RU003567"/>
    </source>
</evidence>
<keyword evidence="5" id="KW-0720">Serine protease</keyword>
<name>B9K2S2_ALLAM</name>
<dbReference type="NCBIfam" id="NF045542">
    <property type="entry name" value="Clp_rel_HeadMat"/>
    <property type="match status" value="1"/>
</dbReference>
<dbReference type="InterPro" id="IPR029045">
    <property type="entry name" value="ClpP/crotonase-like_dom_sf"/>
</dbReference>
<dbReference type="InterPro" id="IPR001907">
    <property type="entry name" value="ClpP"/>
</dbReference>
<keyword evidence="2" id="KW-0963">Cytoplasm</keyword>
<dbReference type="GO" id="GO:0006515">
    <property type="term" value="P:protein quality control for misfolded or incompletely synthesized proteins"/>
    <property type="evidence" value="ECO:0007669"/>
    <property type="project" value="TreeGrafter"/>
</dbReference>
<gene>
    <name evidence="7" type="ordered locus">Avi_6185</name>
</gene>
<keyword evidence="3 7" id="KW-0645">Protease</keyword>
<evidence type="ECO:0000313" key="7">
    <source>
        <dbReference type="EMBL" id="ACM39170.1"/>
    </source>
</evidence>
<accession>B9K2S2</accession>
<sequence>MSLRTLPEAKTFTRPQNFQWDAPSDVLAKWADGPQAADATGENIISIFDVIGEDYWSGGGFTAKRAAAALRQIGNKEVIVQVNSPGGDMFEGIAIYNMLRAHPGKVTVNVLGWAASAASIIAMAADEIVMGLGSFMMVHNAWGAVIGNQHDLRTATDLFAGFDSALADIYEARTGAKRKDIVALMDAETFMSPSDAVKNGFADRVDEGLKLSGDASASAKGDTVKARRQVEAALARSGYSRSQRCELLGEMNSSGAQRDASTSAARDAGKSMVAARQLIEIFKL</sequence>
<evidence type="ECO:0000313" key="8">
    <source>
        <dbReference type="Proteomes" id="UP000001596"/>
    </source>
</evidence>
<evidence type="ECO:0000256" key="4">
    <source>
        <dbReference type="ARBA" id="ARBA00022801"/>
    </source>
</evidence>
<evidence type="ECO:0000256" key="5">
    <source>
        <dbReference type="ARBA" id="ARBA00022825"/>
    </source>
</evidence>
<protein>
    <recommendedName>
        <fullName evidence="6">ATP-dependent Clp protease proteolytic subunit</fullName>
    </recommendedName>
</protein>
<dbReference type="STRING" id="311402.Avi_6185"/>